<evidence type="ECO:0000313" key="1">
    <source>
        <dbReference type="EMBL" id="KHK97464.1"/>
    </source>
</evidence>
<dbReference type="RefSeq" id="WP_039399503.1">
    <property type="nucleotide sequence ID" value="NZ_JTDK01000010.1"/>
</dbReference>
<dbReference type="AlphaFoldDB" id="A0A0B2A1V2"/>
<evidence type="ECO:0008006" key="3">
    <source>
        <dbReference type="Google" id="ProtNLM"/>
    </source>
</evidence>
<protein>
    <recommendedName>
        <fullName evidence="3">Tetratrico peptide repeat group 5 domain-containing protein</fullName>
    </recommendedName>
</protein>
<dbReference type="InterPro" id="IPR011990">
    <property type="entry name" value="TPR-like_helical_dom_sf"/>
</dbReference>
<organism evidence="1 2">
    <name type="scientific">Microbacterium mangrovi</name>
    <dbReference type="NCBI Taxonomy" id="1348253"/>
    <lineage>
        <taxon>Bacteria</taxon>
        <taxon>Bacillati</taxon>
        <taxon>Actinomycetota</taxon>
        <taxon>Actinomycetes</taxon>
        <taxon>Micrococcales</taxon>
        <taxon>Microbacteriaceae</taxon>
        <taxon>Microbacterium</taxon>
    </lineage>
</organism>
<sequence>MPLSQTRLDELWNFDDPAASAERFAVAAADATEPERSELETQRARALGLQKRSDDADAVLDAISDRSAVVRTRVALERGRLRNSADEPHAAVPLFREAAALAASAGLVFLEVDALHMLAIADPAHAASWTDQALSVLDGTDEPRTLRWRVALFNNRGWAELDDGRPREALVAFEKAKDAAVRWGTPQQVQWADEALDEARRADGAAARGSA</sequence>
<dbReference type="Proteomes" id="UP000031030">
    <property type="component" value="Unassembled WGS sequence"/>
</dbReference>
<dbReference type="OrthoDB" id="3777470at2"/>
<evidence type="ECO:0000313" key="2">
    <source>
        <dbReference type="Proteomes" id="UP000031030"/>
    </source>
</evidence>
<proteinExistence type="predicted"/>
<comment type="caution">
    <text evidence="1">The sequence shown here is derived from an EMBL/GenBank/DDBJ whole genome shotgun (WGS) entry which is preliminary data.</text>
</comment>
<accession>A0A0B2A1V2</accession>
<keyword evidence="2" id="KW-1185">Reference proteome</keyword>
<dbReference type="STRING" id="1348253.LK09_11960"/>
<gene>
    <name evidence="1" type="ORF">LK09_11960</name>
</gene>
<dbReference type="EMBL" id="JTDK01000010">
    <property type="protein sequence ID" value="KHK97464.1"/>
    <property type="molecule type" value="Genomic_DNA"/>
</dbReference>
<reference evidence="1 2" key="1">
    <citation type="submission" date="2014-11" db="EMBL/GenBank/DDBJ databases">
        <title>Genome sequence of Microbacterium mangrovi MUSC 115(T).</title>
        <authorList>
            <person name="Lee L.-H."/>
        </authorList>
    </citation>
    <scope>NUCLEOTIDE SEQUENCE [LARGE SCALE GENOMIC DNA]</scope>
    <source>
        <strain evidence="1 2">MUSC 115</strain>
    </source>
</reference>
<dbReference type="SUPFAM" id="SSF48452">
    <property type="entry name" value="TPR-like"/>
    <property type="match status" value="1"/>
</dbReference>
<dbReference type="Gene3D" id="1.25.40.10">
    <property type="entry name" value="Tetratricopeptide repeat domain"/>
    <property type="match status" value="1"/>
</dbReference>
<name>A0A0B2A1V2_9MICO</name>